<dbReference type="InterPro" id="IPR002931">
    <property type="entry name" value="Transglutaminase-like"/>
</dbReference>
<proteinExistence type="predicted"/>
<feature type="domain" description="Transglutaminase-like" evidence="2">
    <location>
        <begin position="387"/>
        <end position="458"/>
    </location>
</feature>
<gene>
    <name evidence="3" type="ORF">GJ700_20600</name>
</gene>
<keyword evidence="1" id="KW-0472">Membrane</keyword>
<keyword evidence="1" id="KW-1133">Transmembrane helix</keyword>
<evidence type="ECO:0000313" key="4">
    <source>
        <dbReference type="Proteomes" id="UP000446768"/>
    </source>
</evidence>
<evidence type="ECO:0000259" key="2">
    <source>
        <dbReference type="SMART" id="SM00460"/>
    </source>
</evidence>
<comment type="caution">
    <text evidence="3">The sequence shown here is derived from an EMBL/GenBank/DDBJ whole genome shotgun (WGS) entry which is preliminary data.</text>
</comment>
<dbReference type="Pfam" id="PF13559">
    <property type="entry name" value="DUF4129"/>
    <property type="match status" value="1"/>
</dbReference>
<dbReference type="Proteomes" id="UP000446768">
    <property type="component" value="Unassembled WGS sequence"/>
</dbReference>
<feature type="transmembrane region" description="Helical" evidence="1">
    <location>
        <begin position="109"/>
        <end position="131"/>
    </location>
</feature>
<dbReference type="Pfam" id="PF11992">
    <property type="entry name" value="TgpA_N"/>
    <property type="match status" value="1"/>
</dbReference>
<feature type="transmembrane region" description="Helical" evidence="1">
    <location>
        <begin position="12"/>
        <end position="30"/>
    </location>
</feature>
<dbReference type="Gene3D" id="3.10.620.30">
    <property type="match status" value="1"/>
</dbReference>
<dbReference type="InterPro" id="IPR038765">
    <property type="entry name" value="Papain-like_cys_pep_sf"/>
</dbReference>
<dbReference type="InterPro" id="IPR025403">
    <property type="entry name" value="TgpA-like_C"/>
</dbReference>
<organism evidence="3 4">
    <name type="scientific">Pseudoduganella rivuli</name>
    <dbReference type="NCBI Taxonomy" id="2666085"/>
    <lineage>
        <taxon>Bacteria</taxon>
        <taxon>Pseudomonadati</taxon>
        <taxon>Pseudomonadota</taxon>
        <taxon>Betaproteobacteria</taxon>
        <taxon>Burkholderiales</taxon>
        <taxon>Oxalobacteraceae</taxon>
        <taxon>Telluria group</taxon>
        <taxon>Pseudoduganella</taxon>
    </lineage>
</organism>
<feature type="transmembrane region" description="Helical" evidence="1">
    <location>
        <begin position="143"/>
        <end position="161"/>
    </location>
</feature>
<dbReference type="EMBL" id="WKJJ01000013">
    <property type="protein sequence ID" value="MRV74113.1"/>
    <property type="molecule type" value="Genomic_DNA"/>
</dbReference>
<accession>A0A7X2IQH9</accession>
<dbReference type="Pfam" id="PF01841">
    <property type="entry name" value="Transglut_core"/>
    <property type="match status" value="1"/>
</dbReference>
<feature type="transmembrane region" description="Helical" evidence="1">
    <location>
        <begin position="532"/>
        <end position="551"/>
    </location>
</feature>
<dbReference type="PANTHER" id="PTHR42736:SF1">
    <property type="entry name" value="PROTEIN-GLUTAMINE GAMMA-GLUTAMYLTRANSFERASE"/>
    <property type="match status" value="1"/>
</dbReference>
<dbReference type="AlphaFoldDB" id="A0A7X2IQH9"/>
<dbReference type="InterPro" id="IPR021878">
    <property type="entry name" value="TgpA_N"/>
</dbReference>
<dbReference type="PANTHER" id="PTHR42736">
    <property type="entry name" value="PROTEIN-GLUTAMINE GAMMA-GLUTAMYLTRANSFERASE"/>
    <property type="match status" value="1"/>
</dbReference>
<keyword evidence="4" id="KW-1185">Reference proteome</keyword>
<keyword evidence="1" id="KW-0812">Transmembrane</keyword>
<dbReference type="InterPro" id="IPR052901">
    <property type="entry name" value="Bact_TGase-like"/>
</dbReference>
<evidence type="ECO:0000313" key="3">
    <source>
        <dbReference type="EMBL" id="MRV74113.1"/>
    </source>
</evidence>
<dbReference type="SUPFAM" id="SSF54001">
    <property type="entry name" value="Cysteine proteinases"/>
    <property type="match status" value="1"/>
</dbReference>
<dbReference type="SMART" id="SM00460">
    <property type="entry name" value="TGc"/>
    <property type="match status" value="1"/>
</dbReference>
<sequence length="644" mass="72105">MVLAPHMGHLPLWTSAVVLATLACRAAITWRGKRMPPLWLLLPVSLAAMAGVYASYRTLLGRDAGVAMLALLLAFKLLEMHARRDLFVVIFLSFFLLLTTFFYTQAIWMAALMAATVVVLLATLMTFQYTGAVPPLGRRLRETGRIFMIATPLAIFMFIAFPRFQGPLWGLPGDAHSGKSGMSDTMSPGSVSSLALSEEVAFRVRFFGAPPPQARLYWRGIVLSGFDGKTWSRDSRLLYASGENVRDFTIAVDGDALRHDITLEPTGKRWLFSLELTAPDIDVPGGVATSDELELMARQPVNERLRYSARAWVNHQWQADLPQERQVKWLRLPPGYNPRALELAQSLRRPDNPAASVQAVLAMFRREQFRYTLAPPPLGRDTVDDFLFTTRAGFCEHYAAAFTVLMRAMGIPARVINGYQGGELNPVDGYLTVRQSDAHAWAEIWLPQRGWVRIDPTAAVAPERIEHNLARSLPQSAPFGLDGLIGLRNNPDSWLSQLRFGANALNNAWNQWVLDYNPDRQRSFLEELSLGFFNWRGAAGIAAIAALLWLLRRMRRRTTQDPADAAYDAFCQWMAKRGRERLPDEGPHSYALRLQDMELTEAGKAAMRSFLELYGKLKYGRPDARSSASAATLNALLNELIKKN</sequence>
<protein>
    <submittedName>
        <fullName evidence="3">DUF3488 domain-containing protein</fullName>
    </submittedName>
</protein>
<feature type="transmembrane region" description="Helical" evidence="1">
    <location>
        <begin position="85"/>
        <end position="103"/>
    </location>
</feature>
<feature type="transmembrane region" description="Helical" evidence="1">
    <location>
        <begin position="37"/>
        <end position="54"/>
    </location>
</feature>
<name>A0A7X2IQH9_9BURK</name>
<reference evidence="3 4" key="1">
    <citation type="submission" date="2019-11" db="EMBL/GenBank/DDBJ databases">
        <title>Novel species isolated from a subtropical stream in China.</title>
        <authorList>
            <person name="Lu H."/>
        </authorList>
    </citation>
    <scope>NUCLEOTIDE SEQUENCE [LARGE SCALE GENOMIC DNA]</scope>
    <source>
        <strain evidence="3 4">FT92W</strain>
    </source>
</reference>
<evidence type="ECO:0000256" key="1">
    <source>
        <dbReference type="SAM" id="Phobius"/>
    </source>
</evidence>